<dbReference type="GO" id="GO:0005576">
    <property type="term" value="C:extracellular region"/>
    <property type="evidence" value="ECO:0007669"/>
    <property type="project" value="UniProtKB-SubCell"/>
</dbReference>
<evidence type="ECO:0000256" key="1">
    <source>
        <dbReference type="ARBA" id="ARBA00004340"/>
    </source>
</evidence>
<dbReference type="AlphaFoldDB" id="A0A225V7K9"/>
<keyword evidence="6" id="KW-0843">Virulence</keyword>
<dbReference type="Proteomes" id="UP000198211">
    <property type="component" value="Unassembled WGS sequence"/>
</dbReference>
<name>A0A225V7K9_9STRA</name>
<feature type="domain" description="RxLR effector PexRD54 WY" evidence="7">
    <location>
        <begin position="227"/>
        <end position="266"/>
    </location>
</feature>
<evidence type="ECO:0000313" key="9">
    <source>
        <dbReference type="Proteomes" id="UP000198211"/>
    </source>
</evidence>
<evidence type="ECO:0000313" key="8">
    <source>
        <dbReference type="EMBL" id="OWZ01365.1"/>
    </source>
</evidence>
<gene>
    <name evidence="8" type="ORF">PHMEG_00027262</name>
</gene>
<evidence type="ECO:0000256" key="2">
    <source>
        <dbReference type="ARBA" id="ARBA00004613"/>
    </source>
</evidence>
<comment type="subcellular location">
    <subcellularLocation>
        <location evidence="1">Host cell</location>
    </subcellularLocation>
    <subcellularLocation>
        <location evidence="2">Secreted</location>
    </subcellularLocation>
</comment>
<evidence type="ECO:0000256" key="6">
    <source>
        <dbReference type="ARBA" id="ARBA00023026"/>
    </source>
</evidence>
<evidence type="ECO:0000256" key="3">
    <source>
        <dbReference type="ARBA" id="ARBA00010400"/>
    </source>
</evidence>
<comment type="caution">
    <text evidence="8">The sequence shown here is derived from an EMBL/GenBank/DDBJ whole genome shotgun (WGS) entry which is preliminary data.</text>
</comment>
<feature type="domain" description="RxLR effector PexRD54 WY" evidence="7">
    <location>
        <begin position="44"/>
        <end position="85"/>
    </location>
</feature>
<evidence type="ECO:0000259" key="7">
    <source>
        <dbReference type="Pfam" id="PF22748"/>
    </source>
</evidence>
<feature type="domain" description="RxLR effector PexRD54 WY" evidence="7">
    <location>
        <begin position="662"/>
        <end position="703"/>
    </location>
</feature>
<proteinExistence type="inferred from homology"/>
<dbReference type="EMBL" id="NBNE01006910">
    <property type="protein sequence ID" value="OWZ01365.1"/>
    <property type="molecule type" value="Genomic_DNA"/>
</dbReference>
<reference evidence="9" key="1">
    <citation type="submission" date="2017-03" db="EMBL/GenBank/DDBJ databases">
        <title>Phytopthora megakarya and P. palmivora, two closely related causual agents of cacao black pod achieved similar genome size and gene model numbers by different mechanisms.</title>
        <authorList>
            <person name="Ali S."/>
            <person name="Shao J."/>
            <person name="Larry D.J."/>
            <person name="Kronmiller B."/>
            <person name="Shen D."/>
            <person name="Strem M.D."/>
            <person name="Melnick R.L."/>
            <person name="Guiltinan M.J."/>
            <person name="Tyler B.M."/>
            <person name="Meinhardt L.W."/>
            <person name="Bailey B.A."/>
        </authorList>
    </citation>
    <scope>NUCLEOTIDE SEQUENCE [LARGE SCALE GENOMIC DNA]</scope>
    <source>
        <strain evidence="9">zdho120</strain>
    </source>
</reference>
<keyword evidence="4" id="KW-0964">Secreted</keyword>
<keyword evidence="5" id="KW-0732">Signal</keyword>
<dbReference type="InterPro" id="IPR054463">
    <property type="entry name" value="PexRD54_WY"/>
</dbReference>
<sequence>MPSEAVSAMSTLSARYDDGALHKMIQAAKNVPSTRNLAIKLKTEQMEHWVKVGKDPDDVFHLFKLDKTGDTLFSNPEFTAWVKYVDDFNAKHVEEPASITPTLMNYYSEGILFKMAEAAKKETETKDIATKLETEWLQTWLRNRKSPDKILIDLGFGKAADTLLESPLFHFWAKYLDDFNEKYSDKKTTMIETFTKTFGDAGVTTMLYAAKKRFDTNDIAKKLESDQLRMWLSSEKSVDDLFTTLHLDKIGYDFSDNPLFKTWTSYANVFIKEHPEKKTSVFSSWEDHISDRLLIKMLEEAKKIPAMENPATKVQLEKIHGFLASKKTPEEVFKVLGLDDAGDDILSTPLFQPWLEYVKDFNKHNPNQRESWYDVLRIRSNWFELERLIEQALANPNTAKIGKMVENRQKRTSDDVFHQLHLQETNEHTLVSPKFKLWSKYLDDFNERYSDQKTTVFDVLDKHYSDRTLLKMFNNAQNEPKSKKLATKLQNSLINKWLVDKKTPADLKKRFNDVETADELIQRYVKELEKTGVSSARLLRTSSTAADDDENRASFVDKIMTVFSTSKVSPQQLQSWLKKGESSDTVFTRLQLSTAGDNLFDNPQFVRWIQYTDDLSAKMPKETVSAMSTLAARYDDDVLHKMIQAAKNVPSTRDLATKLKTEQMEHWVKVGKDPDDVFHLFKLDKTGDKLFSNPEFTAWAKYVDDFNTKHPEEPASITPTLINYYSEGILPKQRRKRQKQKISLPNWKLNGFKPGYGTESHQTKH</sequence>
<comment type="similarity">
    <text evidence="3">Belongs to the RxLR effector family.</text>
</comment>
<dbReference type="Pfam" id="PF22748">
    <property type="entry name" value="PexRD54_WY"/>
    <property type="match status" value="5"/>
</dbReference>
<keyword evidence="9" id="KW-1185">Reference proteome</keyword>
<organism evidence="8 9">
    <name type="scientific">Phytophthora megakarya</name>
    <dbReference type="NCBI Taxonomy" id="4795"/>
    <lineage>
        <taxon>Eukaryota</taxon>
        <taxon>Sar</taxon>
        <taxon>Stramenopiles</taxon>
        <taxon>Oomycota</taxon>
        <taxon>Peronosporomycetes</taxon>
        <taxon>Peronosporales</taxon>
        <taxon>Peronosporaceae</taxon>
        <taxon>Phytophthora</taxon>
    </lineage>
</organism>
<evidence type="ECO:0000256" key="4">
    <source>
        <dbReference type="ARBA" id="ARBA00022525"/>
    </source>
</evidence>
<dbReference type="GO" id="GO:0043657">
    <property type="term" value="C:host cell"/>
    <property type="evidence" value="ECO:0007669"/>
    <property type="project" value="UniProtKB-SubCell"/>
</dbReference>
<dbReference type="OrthoDB" id="128291at2759"/>
<feature type="domain" description="RxLR effector PexRD54 WY" evidence="7">
    <location>
        <begin position="572"/>
        <end position="611"/>
    </location>
</feature>
<protein>
    <submittedName>
        <fullName evidence="8">Avirulence (Avh) protein</fullName>
    </submittedName>
</protein>
<feature type="domain" description="RxLR effector PexRD54 WY" evidence="7">
    <location>
        <begin position="319"/>
        <end position="358"/>
    </location>
</feature>
<accession>A0A225V7K9</accession>
<evidence type="ECO:0000256" key="5">
    <source>
        <dbReference type="ARBA" id="ARBA00022729"/>
    </source>
</evidence>